<comment type="caution">
    <text evidence="15">The sequence shown here is derived from an EMBL/GenBank/DDBJ whole genome shotgun (WGS) entry which is preliminary data.</text>
</comment>
<dbReference type="InterPro" id="IPR001368">
    <property type="entry name" value="TNFR/NGFR_Cys_rich_reg"/>
</dbReference>
<dbReference type="SUPFAM" id="SSF57184">
    <property type="entry name" value="Growth factor receptor domain"/>
    <property type="match status" value="1"/>
</dbReference>
<evidence type="ECO:0000313" key="16">
    <source>
        <dbReference type="Proteomes" id="UP000663889"/>
    </source>
</evidence>
<dbReference type="SMART" id="SM00297">
    <property type="entry name" value="BROMO"/>
    <property type="match status" value="1"/>
</dbReference>
<evidence type="ECO:0000256" key="6">
    <source>
        <dbReference type="ARBA" id="ARBA00023117"/>
    </source>
</evidence>
<dbReference type="InterPro" id="IPR009030">
    <property type="entry name" value="Growth_fac_rcpt_cys_sf"/>
</dbReference>
<evidence type="ECO:0000256" key="12">
    <source>
        <dbReference type="SAM" id="Phobius"/>
    </source>
</evidence>
<reference evidence="15" key="1">
    <citation type="submission" date="2021-02" db="EMBL/GenBank/DDBJ databases">
        <authorList>
            <person name="Nowell W R."/>
        </authorList>
    </citation>
    <scope>NUCLEOTIDE SEQUENCE</scope>
</reference>
<dbReference type="PANTHER" id="PTHR13808:SF1">
    <property type="entry name" value="HISTONE ACETYLTRANSFERASE"/>
    <property type="match status" value="1"/>
</dbReference>
<dbReference type="Gene3D" id="3.30.40.10">
    <property type="entry name" value="Zinc/RING finger domain, C3HC4 (zinc finger)"/>
    <property type="match status" value="1"/>
</dbReference>
<dbReference type="SUPFAM" id="SSF47370">
    <property type="entry name" value="Bromodomain"/>
    <property type="match status" value="1"/>
</dbReference>
<keyword evidence="12" id="KW-1133">Transmembrane helix</keyword>
<dbReference type="GO" id="GO:0045944">
    <property type="term" value="P:positive regulation of transcription by RNA polymerase II"/>
    <property type="evidence" value="ECO:0007669"/>
    <property type="project" value="TreeGrafter"/>
</dbReference>
<dbReference type="Gene3D" id="3.40.630.10">
    <property type="entry name" value="Zn peptidases"/>
    <property type="match status" value="1"/>
</dbReference>
<evidence type="ECO:0000256" key="4">
    <source>
        <dbReference type="ARBA" id="ARBA00022853"/>
    </source>
</evidence>
<protein>
    <recommendedName>
        <fullName evidence="2">histone acetyltransferase</fullName>
        <ecNumber evidence="2">2.3.1.48</ecNumber>
    </recommendedName>
</protein>
<dbReference type="SMART" id="SM01250">
    <property type="entry name" value="KAT11"/>
    <property type="match status" value="1"/>
</dbReference>
<dbReference type="InterPro" id="IPR036427">
    <property type="entry name" value="Bromodomain-like_sf"/>
</dbReference>
<dbReference type="Proteomes" id="UP000663889">
    <property type="component" value="Unassembled WGS sequence"/>
</dbReference>
<dbReference type="Gene3D" id="2.10.50.10">
    <property type="entry name" value="Tumor Necrosis Factor Receptor, subunit A, domain 2"/>
    <property type="match status" value="3"/>
</dbReference>
<sequence>FYCPDGIQQIPCAPGNYTNTYEQSKCRQCPPGHYNIKPSSTNCSRAQPGHYAPVNNNISRPCPPGTYTNKPAQQSCKTCRPGTYSTQPGTQNCIRCQLGHFCPDPTKLPQPCPAGFYGDIYEQTKCKICPKGYYTIYPRVTYCTKCPIGNSCADPATTPKPCPVGFYNGLFAQTTCRQCKSGWTTNVPGQAECTMEFSLGGSDDGSGVVILLEVLSNLVNNPTIIFDRVHLIVLFTGAEELGLKGAQAFISNHTWKTSIRRFINLDSTGGNGKAILFRAKPSQLVVDYGRVPRPHANVFGDEILQYLGANTDYTQFATKGSLPGYDFAFYLDGYNYHTLLDRPSIVELGALQHLGENTLALSHEILFGRVDLQQPYNISDDDNLIYFDILGRHLVTYKMSTSIIVQAILTGLILFSMINNETIQNNFSDISTNSTSTQMMIETHSQLSNKDDMESMLVHIDTSIKSVPKHPVQFTSENLRTHLEPIILKMIAWEYSYLFQQPINHVSLVILDYPKIIKHAMDMSTIHNKLLRGEYKNPLEFCDDIWLMFNNAQLYNKNTTLINKMCTKLAELFVEYIDPVMQTLGYCCGRQYEYLPQVMLCDGQQQQYCQIELNDNYYYYNNLDPSRLNLSYDKYIFCVKCFNSIKNDSIFVGDDPTQTLVEIPKSLFLSAKNDIKKPEQMIDCIICTRRWHQVCGLHLNEIWSEGFICKTCIHEYNIKRKENPYIASKLPINDLSSRLEQRVNNFLRNKNCQTGHVTIRILSASDKICEIKPQLKKYYSNQLVNNYPYRNKTIFAFQEIDNVDIVFFGMYVQEYDEHCPEPNKRRIYITYFDTVHFFQPKIYRTDIYHEILIGYLDYVKQHGYMYAHMWACPASKDFDYIFHRHPSEQHILKPKRLQDWCKKMLDKAIVERIVINYKDIVQDCLDNQVQTVLDIPYFDHDFWPFMIEDNIEKLNQEEEDRRKQHVEGEQSMIDEEKISDKSEYPVTKDNMNYAVVIVGGISIFATVYWIVSARHWFVGPKRTTKNSFQLSPTFITTSGTTKISPSPNAIHSQL</sequence>
<comment type="subcellular location">
    <subcellularLocation>
        <location evidence="1">Nucleus</location>
    </subcellularLocation>
</comment>
<dbReference type="EC" id="2.3.1.48" evidence="2"/>
<keyword evidence="6 10" id="KW-0103">Bromodomain</keyword>
<dbReference type="InterPro" id="IPR013178">
    <property type="entry name" value="Histone_AcTrfase_Rtt109/CBP"/>
</dbReference>
<dbReference type="InterPro" id="IPR038547">
    <property type="entry name" value="RING_CBP-p300_sf"/>
</dbReference>
<dbReference type="Pfam" id="PF06001">
    <property type="entry name" value="RING_CBP-p300"/>
    <property type="match status" value="1"/>
</dbReference>
<dbReference type="PROSITE" id="PS51727">
    <property type="entry name" value="CBP_P300_HAT"/>
    <property type="match status" value="1"/>
</dbReference>
<dbReference type="InterPro" id="IPR010303">
    <property type="entry name" value="RING_CBP-p300"/>
</dbReference>
<dbReference type="PRINTS" id="PR00503">
    <property type="entry name" value="BROMODOMAIN"/>
</dbReference>
<dbReference type="Pfam" id="PF23570">
    <property type="entry name" value="PHD_P300"/>
    <property type="match status" value="1"/>
</dbReference>
<dbReference type="Pfam" id="PF04389">
    <property type="entry name" value="Peptidase_M28"/>
    <property type="match status" value="1"/>
</dbReference>
<dbReference type="InterPro" id="IPR056484">
    <property type="entry name" value="PHD_P300"/>
</dbReference>
<evidence type="ECO:0000256" key="3">
    <source>
        <dbReference type="ARBA" id="ARBA00022679"/>
    </source>
</evidence>
<evidence type="ECO:0000256" key="5">
    <source>
        <dbReference type="ARBA" id="ARBA00023015"/>
    </source>
</evidence>
<comment type="catalytic activity">
    <reaction evidence="9">
        <text>L-lysyl-[protein] + acetyl-CoA = N(6)-acetyl-L-lysyl-[protein] + CoA + H(+)</text>
        <dbReference type="Rhea" id="RHEA:45948"/>
        <dbReference type="Rhea" id="RHEA-COMP:9752"/>
        <dbReference type="Rhea" id="RHEA-COMP:10731"/>
        <dbReference type="ChEBI" id="CHEBI:15378"/>
        <dbReference type="ChEBI" id="CHEBI:29969"/>
        <dbReference type="ChEBI" id="CHEBI:57287"/>
        <dbReference type="ChEBI" id="CHEBI:57288"/>
        <dbReference type="ChEBI" id="CHEBI:61930"/>
        <dbReference type="EC" id="2.3.1.48"/>
    </reaction>
</comment>
<accession>A0A814NZP4</accession>
<evidence type="ECO:0000256" key="10">
    <source>
        <dbReference type="PROSITE-ProRule" id="PRU00035"/>
    </source>
</evidence>
<feature type="transmembrane region" description="Helical" evidence="12">
    <location>
        <begin position="991"/>
        <end position="1011"/>
    </location>
</feature>
<evidence type="ECO:0000256" key="8">
    <source>
        <dbReference type="ARBA" id="ARBA00023242"/>
    </source>
</evidence>
<evidence type="ECO:0000256" key="11">
    <source>
        <dbReference type="SAM" id="MobiDB-lite"/>
    </source>
</evidence>
<dbReference type="SUPFAM" id="SSF53187">
    <property type="entry name" value="Zn-dependent exopeptidases"/>
    <property type="match status" value="1"/>
</dbReference>
<dbReference type="GO" id="GO:0005667">
    <property type="term" value="C:transcription regulator complex"/>
    <property type="evidence" value="ECO:0007669"/>
    <property type="project" value="TreeGrafter"/>
</dbReference>
<feature type="non-terminal residue" evidence="15">
    <location>
        <position position="1"/>
    </location>
</feature>
<keyword evidence="12" id="KW-0472">Membrane</keyword>
<dbReference type="CDD" id="cd15557">
    <property type="entry name" value="PHD_CBP_p300"/>
    <property type="match status" value="1"/>
</dbReference>
<dbReference type="Pfam" id="PF08214">
    <property type="entry name" value="HAT_KAT11"/>
    <property type="match status" value="1"/>
</dbReference>
<evidence type="ECO:0000256" key="1">
    <source>
        <dbReference type="ARBA" id="ARBA00004123"/>
    </source>
</evidence>
<feature type="domain" description="Bromo" evidence="13">
    <location>
        <begin position="491"/>
        <end position="563"/>
    </location>
</feature>
<dbReference type="SMART" id="SM01411">
    <property type="entry name" value="Ephrin_rec_like"/>
    <property type="match status" value="4"/>
</dbReference>
<feature type="domain" description="CBP/p300-type HAT" evidence="14">
    <location>
        <begin position="724"/>
        <end position="1054"/>
    </location>
</feature>
<feature type="region of interest" description="Disordered" evidence="11">
    <location>
        <begin position="958"/>
        <end position="979"/>
    </location>
</feature>
<evidence type="ECO:0000313" key="15">
    <source>
        <dbReference type="EMBL" id="CAF1097080.1"/>
    </source>
</evidence>
<keyword evidence="7" id="KW-0804">Transcription</keyword>
<keyword evidence="5" id="KW-0805">Transcription regulation</keyword>
<dbReference type="Gene3D" id="2.10.110.40">
    <property type="match status" value="1"/>
</dbReference>
<evidence type="ECO:0000256" key="9">
    <source>
        <dbReference type="ARBA" id="ARBA00048017"/>
    </source>
</evidence>
<dbReference type="InterPro" id="IPR031162">
    <property type="entry name" value="CBP_P300_HAT"/>
</dbReference>
<keyword evidence="12" id="KW-0812">Transmembrane</keyword>
<dbReference type="PROSITE" id="PS50014">
    <property type="entry name" value="BROMODOMAIN_2"/>
    <property type="match status" value="1"/>
</dbReference>
<keyword evidence="3" id="KW-0808">Transferase</keyword>
<dbReference type="InterPro" id="IPR013083">
    <property type="entry name" value="Znf_RING/FYVE/PHD"/>
</dbReference>
<evidence type="ECO:0000259" key="14">
    <source>
        <dbReference type="PROSITE" id="PS51727"/>
    </source>
</evidence>
<dbReference type="InterPro" id="IPR007484">
    <property type="entry name" value="Peptidase_M28"/>
</dbReference>
<dbReference type="SMART" id="SM00208">
    <property type="entry name" value="TNFR"/>
    <property type="match status" value="3"/>
</dbReference>
<organism evidence="15 16">
    <name type="scientific">Rotaria sordida</name>
    <dbReference type="NCBI Taxonomy" id="392033"/>
    <lineage>
        <taxon>Eukaryota</taxon>
        <taxon>Metazoa</taxon>
        <taxon>Spiralia</taxon>
        <taxon>Gnathifera</taxon>
        <taxon>Rotifera</taxon>
        <taxon>Eurotatoria</taxon>
        <taxon>Bdelloidea</taxon>
        <taxon>Philodinida</taxon>
        <taxon>Philodinidae</taxon>
        <taxon>Rotaria</taxon>
    </lineage>
</organism>
<dbReference type="GO" id="GO:0000123">
    <property type="term" value="C:histone acetyltransferase complex"/>
    <property type="evidence" value="ECO:0007669"/>
    <property type="project" value="TreeGrafter"/>
</dbReference>
<dbReference type="Pfam" id="PF00439">
    <property type="entry name" value="Bromodomain"/>
    <property type="match status" value="1"/>
</dbReference>
<dbReference type="Gene3D" id="1.20.920.10">
    <property type="entry name" value="Bromodomain-like"/>
    <property type="match status" value="1"/>
</dbReference>
<proteinExistence type="predicted"/>
<dbReference type="GO" id="GO:0005634">
    <property type="term" value="C:nucleus"/>
    <property type="evidence" value="ECO:0007669"/>
    <property type="project" value="UniProtKB-SubCell"/>
</dbReference>
<name>A0A814NZP4_9BILA</name>
<dbReference type="EMBL" id="CAJNOU010000828">
    <property type="protein sequence ID" value="CAF1097080.1"/>
    <property type="molecule type" value="Genomic_DNA"/>
</dbReference>
<dbReference type="GO" id="GO:0003713">
    <property type="term" value="F:transcription coactivator activity"/>
    <property type="evidence" value="ECO:0007669"/>
    <property type="project" value="TreeGrafter"/>
</dbReference>
<dbReference type="InterPro" id="IPR001487">
    <property type="entry name" value="Bromodomain"/>
</dbReference>
<dbReference type="AlphaFoldDB" id="A0A814NZP4"/>
<dbReference type="GO" id="GO:0004402">
    <property type="term" value="F:histone acetyltransferase activity"/>
    <property type="evidence" value="ECO:0007669"/>
    <property type="project" value="InterPro"/>
</dbReference>
<evidence type="ECO:0000259" key="13">
    <source>
        <dbReference type="PROSITE" id="PS50014"/>
    </source>
</evidence>
<gene>
    <name evidence="15" type="ORF">SEV965_LOCUS15672</name>
</gene>
<dbReference type="GO" id="GO:0031490">
    <property type="term" value="F:chromatin DNA binding"/>
    <property type="evidence" value="ECO:0007669"/>
    <property type="project" value="TreeGrafter"/>
</dbReference>
<evidence type="ECO:0000256" key="7">
    <source>
        <dbReference type="ARBA" id="ARBA00023163"/>
    </source>
</evidence>
<dbReference type="PANTHER" id="PTHR13808">
    <property type="entry name" value="CBP/P300-RELATED"/>
    <property type="match status" value="1"/>
</dbReference>
<evidence type="ECO:0000256" key="2">
    <source>
        <dbReference type="ARBA" id="ARBA00013184"/>
    </source>
</evidence>
<keyword evidence="8" id="KW-0539">Nucleus</keyword>
<keyword evidence="4" id="KW-0156">Chromatin regulator</keyword>